<feature type="transmembrane region" description="Helical" evidence="1">
    <location>
        <begin position="140"/>
        <end position="161"/>
    </location>
</feature>
<dbReference type="PROSITE" id="PS50887">
    <property type="entry name" value="GGDEF"/>
    <property type="match status" value="1"/>
</dbReference>
<dbReference type="NCBIfam" id="TIGR00254">
    <property type="entry name" value="GGDEF"/>
    <property type="match status" value="1"/>
</dbReference>
<gene>
    <name evidence="3" type="ORF">ENF18_07195</name>
</gene>
<dbReference type="InterPro" id="IPR000160">
    <property type="entry name" value="GGDEF_dom"/>
</dbReference>
<proteinExistence type="predicted"/>
<feature type="domain" description="GGDEF" evidence="2">
    <location>
        <begin position="398"/>
        <end position="526"/>
    </location>
</feature>
<keyword evidence="1" id="KW-0472">Membrane</keyword>
<dbReference type="EMBL" id="DQWE01000341">
    <property type="protein sequence ID" value="HDI83556.1"/>
    <property type="molecule type" value="Genomic_DNA"/>
</dbReference>
<dbReference type="SMART" id="SM00267">
    <property type="entry name" value="GGDEF"/>
    <property type="match status" value="1"/>
</dbReference>
<dbReference type="CDD" id="cd01949">
    <property type="entry name" value="GGDEF"/>
    <property type="match status" value="1"/>
</dbReference>
<evidence type="ECO:0000256" key="1">
    <source>
        <dbReference type="SAM" id="Phobius"/>
    </source>
</evidence>
<evidence type="ECO:0000259" key="2">
    <source>
        <dbReference type="PROSITE" id="PS50887"/>
    </source>
</evidence>
<keyword evidence="1" id="KW-0812">Transmembrane</keyword>
<name>A0A7C0VBA5_UNCW3</name>
<dbReference type="SUPFAM" id="SSF55781">
    <property type="entry name" value="GAF domain-like"/>
    <property type="match status" value="1"/>
</dbReference>
<feature type="transmembrane region" description="Helical" evidence="1">
    <location>
        <begin position="199"/>
        <end position="220"/>
    </location>
</feature>
<dbReference type="InterPro" id="IPR029016">
    <property type="entry name" value="GAF-like_dom_sf"/>
</dbReference>
<dbReference type="Gene3D" id="3.30.70.270">
    <property type="match status" value="1"/>
</dbReference>
<dbReference type="InterPro" id="IPR029787">
    <property type="entry name" value="Nucleotide_cyclase"/>
</dbReference>
<dbReference type="PANTHER" id="PTHR45138">
    <property type="entry name" value="REGULATORY COMPONENTS OF SENSORY TRANSDUCTION SYSTEM"/>
    <property type="match status" value="1"/>
</dbReference>
<reference evidence="3" key="1">
    <citation type="journal article" date="2020" name="mSystems">
        <title>Genome- and Community-Level Interaction Insights into Carbon Utilization and Element Cycling Functions of Hydrothermarchaeota in Hydrothermal Sediment.</title>
        <authorList>
            <person name="Zhou Z."/>
            <person name="Liu Y."/>
            <person name="Xu W."/>
            <person name="Pan J."/>
            <person name="Luo Z.H."/>
            <person name="Li M."/>
        </authorList>
    </citation>
    <scope>NUCLEOTIDE SEQUENCE [LARGE SCALE GENOMIC DNA]</scope>
    <source>
        <strain evidence="3">HyVt-102</strain>
    </source>
</reference>
<dbReference type="Proteomes" id="UP000885847">
    <property type="component" value="Unassembled WGS sequence"/>
</dbReference>
<dbReference type="FunFam" id="3.30.70.270:FF:000001">
    <property type="entry name" value="Diguanylate cyclase domain protein"/>
    <property type="match status" value="1"/>
</dbReference>
<accession>A0A7C0VBA5</accession>
<protein>
    <submittedName>
        <fullName evidence="3">GGDEF domain-containing protein</fullName>
    </submittedName>
</protein>
<organism evidence="3">
    <name type="scientific">candidate division WOR-3 bacterium</name>
    <dbReference type="NCBI Taxonomy" id="2052148"/>
    <lineage>
        <taxon>Bacteria</taxon>
        <taxon>Bacteria division WOR-3</taxon>
    </lineage>
</organism>
<dbReference type="SUPFAM" id="SSF55073">
    <property type="entry name" value="Nucleotide cyclase"/>
    <property type="match status" value="1"/>
</dbReference>
<dbReference type="GO" id="GO:0005886">
    <property type="term" value="C:plasma membrane"/>
    <property type="evidence" value="ECO:0007669"/>
    <property type="project" value="TreeGrafter"/>
</dbReference>
<dbReference type="Gene3D" id="3.30.450.40">
    <property type="match status" value="1"/>
</dbReference>
<evidence type="ECO:0000313" key="3">
    <source>
        <dbReference type="EMBL" id="HDI83556.1"/>
    </source>
</evidence>
<dbReference type="Pfam" id="PF00990">
    <property type="entry name" value="GGDEF"/>
    <property type="match status" value="1"/>
</dbReference>
<dbReference type="InterPro" id="IPR050469">
    <property type="entry name" value="Diguanylate_Cyclase"/>
</dbReference>
<feature type="transmembrane region" description="Helical" evidence="1">
    <location>
        <begin position="9"/>
        <end position="28"/>
    </location>
</feature>
<feature type="transmembrane region" description="Helical" evidence="1">
    <location>
        <begin position="78"/>
        <end position="96"/>
    </location>
</feature>
<dbReference type="GO" id="GO:0043709">
    <property type="term" value="P:cell adhesion involved in single-species biofilm formation"/>
    <property type="evidence" value="ECO:0007669"/>
    <property type="project" value="TreeGrafter"/>
</dbReference>
<comment type="caution">
    <text evidence="3">The sequence shown here is derived from an EMBL/GenBank/DDBJ whole genome shotgun (WGS) entry which is preliminary data.</text>
</comment>
<feature type="transmembrane region" description="Helical" evidence="1">
    <location>
        <begin position="40"/>
        <end position="71"/>
    </location>
</feature>
<dbReference type="GO" id="GO:0052621">
    <property type="term" value="F:diguanylate cyclase activity"/>
    <property type="evidence" value="ECO:0007669"/>
    <property type="project" value="TreeGrafter"/>
</dbReference>
<feature type="transmembrane region" description="Helical" evidence="1">
    <location>
        <begin position="116"/>
        <end position="133"/>
    </location>
</feature>
<dbReference type="AlphaFoldDB" id="A0A7C0VBA5"/>
<sequence length="526" mass="60275">MKKISRAGIAYELIIGILGISIPLYLAIKGGIVHPPVLHWIFFGIFALWLAHTYITFGNTIVSFEILIYYFLFYKYGYVNAAITAFAVIFLLWGYYSIRALKVSGRESFYYLKRGLFNAGSYGLIFIFTGWWISHIKTNIDVFIGLTIVSLVLLNELLIFIDTWLYGEDLKHFKTWNYWKSSFIEGVIYSVGVSFGDLYQYKGLLSTFPILMVTLLLSYFGRSANITSQRLLKRLSYLREMNRILRILSSILDLDTLLESIVKQTFRFFGAKFVTLCISDEDVGIYRVYYDGEKVSTEKDGKPCIPHNSTIISKETKEIIFPIPKGGGVLGEMRLLLTEIDDEKIGFIDVLGKNIGISITNALLHRMSIEDSLTGLYTRRFFDKRLREEFNRSERSGEPLSLLMFDLNDFKLLNDTYGHDAGDMALIMFTGYLKKYTRTYDTAARWGGDEFVVLLPRTNRSEAEAFMQRILKETRNTTIEFDGKKIKISASAGIAEYDPKSNPDMTPEKLISIADRNLLNSKKQNL</sequence>
<dbReference type="GO" id="GO:1902201">
    <property type="term" value="P:negative regulation of bacterial-type flagellum-dependent cell motility"/>
    <property type="evidence" value="ECO:0007669"/>
    <property type="project" value="TreeGrafter"/>
</dbReference>
<dbReference type="InterPro" id="IPR043128">
    <property type="entry name" value="Rev_trsase/Diguanyl_cyclase"/>
</dbReference>
<dbReference type="PANTHER" id="PTHR45138:SF24">
    <property type="entry name" value="DIGUANYLATE CYCLASE DGCC-RELATED"/>
    <property type="match status" value="1"/>
</dbReference>
<keyword evidence="1" id="KW-1133">Transmembrane helix</keyword>